<reference evidence="1 2" key="1">
    <citation type="submission" date="2018-06" db="EMBL/GenBank/DDBJ databases">
        <title>A transcriptomic atlas of mushroom development highlights an independent origin of complex multicellularity.</title>
        <authorList>
            <consortium name="DOE Joint Genome Institute"/>
            <person name="Krizsan K."/>
            <person name="Almasi E."/>
            <person name="Merenyi Z."/>
            <person name="Sahu N."/>
            <person name="Viragh M."/>
            <person name="Koszo T."/>
            <person name="Mondo S."/>
            <person name="Kiss B."/>
            <person name="Balint B."/>
            <person name="Kues U."/>
            <person name="Barry K."/>
            <person name="Hegedus J.C."/>
            <person name="Henrissat B."/>
            <person name="Johnson J."/>
            <person name="Lipzen A."/>
            <person name="Ohm R."/>
            <person name="Nagy I."/>
            <person name="Pangilinan J."/>
            <person name="Yan J."/>
            <person name="Xiong Y."/>
            <person name="Grigoriev I.V."/>
            <person name="Hibbett D.S."/>
            <person name="Nagy L.G."/>
        </authorList>
    </citation>
    <scope>NUCLEOTIDE SEQUENCE [LARGE SCALE GENOMIC DNA]</scope>
    <source>
        <strain evidence="1 2">SZMC22713</strain>
    </source>
</reference>
<evidence type="ECO:0008006" key="3">
    <source>
        <dbReference type="Google" id="ProtNLM"/>
    </source>
</evidence>
<dbReference type="OrthoDB" id="3247418at2759"/>
<dbReference type="Proteomes" id="UP000294933">
    <property type="component" value="Unassembled WGS sequence"/>
</dbReference>
<evidence type="ECO:0000313" key="2">
    <source>
        <dbReference type="Proteomes" id="UP000294933"/>
    </source>
</evidence>
<keyword evidence="2" id="KW-1185">Reference proteome</keyword>
<organism evidence="1 2">
    <name type="scientific">Rickenella mellea</name>
    <dbReference type="NCBI Taxonomy" id="50990"/>
    <lineage>
        <taxon>Eukaryota</taxon>
        <taxon>Fungi</taxon>
        <taxon>Dikarya</taxon>
        <taxon>Basidiomycota</taxon>
        <taxon>Agaricomycotina</taxon>
        <taxon>Agaricomycetes</taxon>
        <taxon>Hymenochaetales</taxon>
        <taxon>Rickenellaceae</taxon>
        <taxon>Rickenella</taxon>
    </lineage>
</organism>
<dbReference type="EMBL" id="ML170285">
    <property type="protein sequence ID" value="TDL15213.1"/>
    <property type="molecule type" value="Genomic_DNA"/>
</dbReference>
<sequence>MLNDIWSDMKITTLPRWLAPAPARTGDPAQGSIHADQWRSFCTVSMVVTLIRLWGAFPSDDRRHAMLKNFMDLVTATKLASMRKLTDERVLAFENHYLTYLRDLLDLFPGIGLSPNQHLSWHLVRLLKGFGPTHSWRTFAVERWNYMLQRINTNRKFGAYWCRVHVSH</sequence>
<name>A0A4Y7PIA6_9AGAM</name>
<protein>
    <recommendedName>
        <fullName evidence="3">DUF4218 domain-containing protein</fullName>
    </recommendedName>
</protein>
<dbReference type="VEuPathDB" id="FungiDB:BD410DRAFT_817014"/>
<gene>
    <name evidence="1" type="ORF">BD410DRAFT_817014</name>
</gene>
<evidence type="ECO:0000313" key="1">
    <source>
        <dbReference type="EMBL" id="TDL15213.1"/>
    </source>
</evidence>
<dbReference type="STRING" id="50990.A0A4Y7PIA6"/>
<proteinExistence type="predicted"/>
<dbReference type="AlphaFoldDB" id="A0A4Y7PIA6"/>
<accession>A0A4Y7PIA6</accession>